<comment type="caution">
    <text evidence="1">The sequence shown here is derived from an EMBL/GenBank/DDBJ whole genome shotgun (WGS) entry which is preliminary data.</text>
</comment>
<dbReference type="Proteomes" id="UP000054223">
    <property type="component" value="Unassembled WGS sequence"/>
</dbReference>
<name>A0A9X0HL76_SOLP1</name>
<evidence type="ECO:0000313" key="1">
    <source>
        <dbReference type="EMBL" id="KUG08062.1"/>
    </source>
</evidence>
<protein>
    <submittedName>
        <fullName evidence="1">Uncharacterized protein</fullName>
    </submittedName>
</protein>
<dbReference type="EMBL" id="LNAL01000006">
    <property type="protein sequence ID" value="KUG08062.1"/>
    <property type="molecule type" value="Genomic_DNA"/>
</dbReference>
<gene>
    <name evidence="1" type="ORF">ASU33_07615</name>
</gene>
<keyword evidence="2" id="KW-1185">Reference proteome</keyword>
<accession>A0A9X0HL76</accession>
<evidence type="ECO:0000313" key="2">
    <source>
        <dbReference type="Proteomes" id="UP000054223"/>
    </source>
</evidence>
<proteinExistence type="predicted"/>
<reference evidence="1 2" key="1">
    <citation type="submission" date="2015-11" db="EMBL/GenBank/DDBJ databases">
        <title>Solirubrum puertoriconensis gen. nov. an environmental bacteria isolated in Puerto Rico.</title>
        <authorList>
            <person name="Cuebas-Irizarry M.F."/>
            <person name="Montalvo-Rodriguez R."/>
        </authorList>
    </citation>
    <scope>NUCLEOTIDE SEQUENCE [LARGE SCALE GENOMIC DNA]</scope>
    <source>
        <strain evidence="1 2">MC1A</strain>
    </source>
</reference>
<sequence length="75" mass="8723">MRVRQKKSPSAETEGLMRQTWKTMLAAGANWHWLELRGTATQNTVQKRSQFISKRIQRHGRVQVSGKPTYQITQL</sequence>
<dbReference type="AlphaFoldDB" id="A0A9X0HL76"/>
<organism evidence="1 2">
    <name type="scientific">Solirubrum puertoriconensis</name>
    <dbReference type="NCBI Taxonomy" id="1751427"/>
    <lineage>
        <taxon>Bacteria</taxon>
        <taxon>Pseudomonadati</taxon>
        <taxon>Bacteroidota</taxon>
        <taxon>Cytophagia</taxon>
        <taxon>Cytophagales</taxon>
    </lineage>
</organism>